<dbReference type="RefSeq" id="WP_173732150.1">
    <property type="nucleotide sequence ID" value="NZ_JABTTE010000024.1"/>
</dbReference>
<dbReference type="InterPro" id="IPR006171">
    <property type="entry name" value="TOPRIM_dom"/>
</dbReference>
<evidence type="ECO:0000313" key="2">
    <source>
        <dbReference type="EMBL" id="NSL52948.1"/>
    </source>
</evidence>
<accession>A0A8J8GJK9</accession>
<dbReference type="PANTHER" id="PTHR39156:SF2">
    <property type="entry name" value="DNA PRIMASE (BACTERIAL TYPE) AND SMALL PRIMASE-LIKE PROTEINS"/>
    <property type="match status" value="1"/>
</dbReference>
<dbReference type="CDD" id="cd01027">
    <property type="entry name" value="TOPRIM_RNase_M5_like"/>
    <property type="match status" value="1"/>
</dbReference>
<name>A0A8J8GJK9_9BACI</name>
<dbReference type="PANTHER" id="PTHR39156">
    <property type="entry name" value="RIBONUCLEASE M5"/>
    <property type="match status" value="1"/>
</dbReference>
<organism evidence="2 3">
    <name type="scientific">Calidifontibacillus erzurumensis</name>
    <dbReference type="NCBI Taxonomy" id="2741433"/>
    <lineage>
        <taxon>Bacteria</taxon>
        <taxon>Bacillati</taxon>
        <taxon>Bacillota</taxon>
        <taxon>Bacilli</taxon>
        <taxon>Bacillales</taxon>
        <taxon>Bacillaceae</taxon>
        <taxon>Calidifontibacillus/Schinkia group</taxon>
        <taxon>Calidifontibacillus</taxon>
    </lineage>
</organism>
<proteinExistence type="predicted"/>
<sequence>MNEYKSEKVIIVEGKSDKKKIAQILRDPVEIICTNGTVSIQKIEEIVDEFDLFHKEVYILADADYAGEKLRKQFKKELPNAIHIYIDKMFREVANTPDYYLALALLSKNFNVNPKFLIQ</sequence>
<dbReference type="AlphaFoldDB" id="A0A8J8GJK9"/>
<keyword evidence="3" id="KW-1185">Reference proteome</keyword>
<gene>
    <name evidence="2" type="ORF">HR057_14420</name>
</gene>
<dbReference type="SMART" id="SM00493">
    <property type="entry name" value="TOPRIM"/>
    <property type="match status" value="1"/>
</dbReference>
<comment type="caution">
    <text evidence="2">The sequence shown here is derived from an EMBL/GenBank/DDBJ whole genome shotgun (WGS) entry which is preliminary data.</text>
</comment>
<dbReference type="Gene3D" id="3.40.1360.10">
    <property type="match status" value="1"/>
</dbReference>
<dbReference type="GO" id="GO:0043822">
    <property type="term" value="F:ribonuclease M5 activity"/>
    <property type="evidence" value="ECO:0007669"/>
    <property type="project" value="TreeGrafter"/>
</dbReference>
<feature type="domain" description="Toprim" evidence="1">
    <location>
        <begin position="7"/>
        <end position="97"/>
    </location>
</feature>
<evidence type="ECO:0000313" key="3">
    <source>
        <dbReference type="Proteomes" id="UP000625804"/>
    </source>
</evidence>
<dbReference type="SUPFAM" id="SSF110455">
    <property type="entry name" value="Toprim domain"/>
    <property type="match status" value="1"/>
</dbReference>
<dbReference type="Pfam" id="PF01751">
    <property type="entry name" value="Toprim"/>
    <property type="match status" value="1"/>
</dbReference>
<evidence type="ECO:0000259" key="1">
    <source>
        <dbReference type="PROSITE" id="PS50880"/>
    </source>
</evidence>
<dbReference type="EMBL" id="JABTTE010000024">
    <property type="protein sequence ID" value="NSL52948.1"/>
    <property type="molecule type" value="Genomic_DNA"/>
</dbReference>
<dbReference type="InterPro" id="IPR034141">
    <property type="entry name" value="TOPRIM_RNase_M5-like"/>
</dbReference>
<reference evidence="2" key="1">
    <citation type="submission" date="2020-06" db="EMBL/GenBank/DDBJ databases">
        <title>A novel thermopfilic bacterium from Erzurum, Turkey.</title>
        <authorList>
            <person name="Adiguzel A."/>
            <person name="Ay H."/>
            <person name="Baltaci M.O."/>
        </authorList>
    </citation>
    <scope>NUCLEOTIDE SEQUENCE</scope>
    <source>
        <strain evidence="2">P2</strain>
    </source>
</reference>
<dbReference type="Proteomes" id="UP000625804">
    <property type="component" value="Unassembled WGS sequence"/>
</dbReference>
<dbReference type="GO" id="GO:0006364">
    <property type="term" value="P:rRNA processing"/>
    <property type="evidence" value="ECO:0007669"/>
    <property type="project" value="TreeGrafter"/>
</dbReference>
<dbReference type="PROSITE" id="PS50880">
    <property type="entry name" value="TOPRIM"/>
    <property type="match status" value="1"/>
</dbReference>
<protein>
    <recommendedName>
        <fullName evidence="1">Toprim domain-containing protein</fullName>
    </recommendedName>
</protein>